<accession>B4S8J8</accession>
<name>B4S8J8_PROA2</name>
<dbReference type="Pfam" id="PF07075">
    <property type="entry name" value="NamZ_N"/>
    <property type="match status" value="1"/>
</dbReference>
<dbReference type="Gene3D" id="3.90.1150.140">
    <property type="match status" value="1"/>
</dbReference>
<protein>
    <recommendedName>
        <fullName evidence="5">DUF1343 domain-containing protein</fullName>
    </recommendedName>
</protein>
<dbReference type="InterPro" id="IPR048503">
    <property type="entry name" value="NamZ_C"/>
</dbReference>
<sequence>MYFYSEPLLFLGIDRLMKRVLNALLFSFLLSLLCSTLNAASFRYGLDVLDDDACAFLEGSRVGLITNKAGISSAGESNYRLFLRHGVDLRFLMAPEHGFNVDVAAGATVRDSRTSGSLKVYSLYGSSKKPDRNLLNTIDILIFDLQDIGTRCYTYISTMFYAMEAAEDAGIRFMVLDRPNPIAPVPADGFQLDPDCRSFVGIVPVPFIHAMTVGELALWMKKHFFSSLRLDVIRMKGYDRHLFADELHGFRFISPSPNIGSVETALVYPATVFLEATNISEGRGTDQPFRQFGAVFIDSGALKRALDDFRLPGVRFTAVSFRPSASKYKGLACSGVRLDVTDRMVFEPFRTGVALLVALHTLYPGLLDLESHGEFFDKLAGTPLLRRMLLTGCSLEEILAASRLQVHEFEEANPQRFIYP</sequence>
<dbReference type="InterPro" id="IPR048502">
    <property type="entry name" value="NamZ_N"/>
</dbReference>
<dbReference type="AlphaFoldDB" id="B4S8J8"/>
<dbReference type="PIRSF" id="PIRSF016719">
    <property type="entry name" value="UCP016719"/>
    <property type="match status" value="1"/>
</dbReference>
<dbReference type="PANTHER" id="PTHR42915">
    <property type="entry name" value="HYPOTHETICAL 460 KDA PROTEIN IN FEUA-SIGW INTERGENIC REGION [PRECURSOR]"/>
    <property type="match status" value="1"/>
</dbReference>
<dbReference type="GO" id="GO:0033922">
    <property type="term" value="F:peptidoglycan beta-N-acetylmuramidase activity"/>
    <property type="evidence" value="ECO:0007669"/>
    <property type="project" value="InterPro"/>
</dbReference>
<evidence type="ECO:0008006" key="5">
    <source>
        <dbReference type="Google" id="ProtNLM"/>
    </source>
</evidence>
<dbReference type="KEGG" id="paa:Paes_1364"/>
<evidence type="ECO:0000313" key="3">
    <source>
        <dbReference type="EMBL" id="ACF46385.1"/>
    </source>
</evidence>
<dbReference type="eggNOG" id="COG3876">
    <property type="taxonomic scope" value="Bacteria"/>
</dbReference>
<organism evidence="3 4">
    <name type="scientific">Prosthecochloris aestuarii (strain DSM 271 / SK 413)</name>
    <dbReference type="NCBI Taxonomy" id="290512"/>
    <lineage>
        <taxon>Bacteria</taxon>
        <taxon>Pseudomonadati</taxon>
        <taxon>Chlorobiota</taxon>
        <taxon>Chlorobiia</taxon>
        <taxon>Chlorobiales</taxon>
        <taxon>Chlorobiaceae</taxon>
        <taxon>Prosthecochloris</taxon>
    </lineage>
</organism>
<evidence type="ECO:0000313" key="4">
    <source>
        <dbReference type="Proteomes" id="UP000002725"/>
    </source>
</evidence>
<dbReference type="InterPro" id="IPR008302">
    <property type="entry name" value="NamZ"/>
</dbReference>
<evidence type="ECO:0000259" key="2">
    <source>
        <dbReference type="Pfam" id="PF20732"/>
    </source>
</evidence>
<feature type="domain" description="Peptidoglycan beta-N-acetylmuramidase NamZ C-terminal" evidence="2">
    <location>
        <begin position="266"/>
        <end position="419"/>
    </location>
</feature>
<dbReference type="EMBL" id="CP001108">
    <property type="protein sequence ID" value="ACF46385.1"/>
    <property type="molecule type" value="Genomic_DNA"/>
</dbReference>
<proteinExistence type="predicted"/>
<dbReference type="STRING" id="290512.Paes_1364"/>
<dbReference type="Pfam" id="PF20732">
    <property type="entry name" value="NamZ_C"/>
    <property type="match status" value="1"/>
</dbReference>
<evidence type="ECO:0000259" key="1">
    <source>
        <dbReference type="Pfam" id="PF07075"/>
    </source>
</evidence>
<reference evidence="3" key="1">
    <citation type="submission" date="2008-06" db="EMBL/GenBank/DDBJ databases">
        <title>Complete sequence of chromosome of Prosthecochloris aestuarii DSM 271.</title>
        <authorList>
            <consortium name="US DOE Joint Genome Institute"/>
            <person name="Lucas S."/>
            <person name="Copeland A."/>
            <person name="Lapidus A."/>
            <person name="Glavina del Rio T."/>
            <person name="Dalin E."/>
            <person name="Tice H."/>
            <person name="Bruce D."/>
            <person name="Goodwin L."/>
            <person name="Pitluck S."/>
            <person name="Schmutz J."/>
            <person name="Larimer F."/>
            <person name="Land M."/>
            <person name="Hauser L."/>
            <person name="Kyrpides N."/>
            <person name="Anderson I."/>
            <person name="Liu Z."/>
            <person name="Li T."/>
            <person name="Zhao F."/>
            <person name="Overmann J."/>
            <person name="Bryant D.A."/>
            <person name="Richardson P."/>
        </authorList>
    </citation>
    <scope>NUCLEOTIDE SEQUENCE [LARGE SCALE GENOMIC DNA]</scope>
    <source>
        <strain evidence="3">DSM 271</strain>
    </source>
</reference>
<dbReference type="HOGENOM" id="CLU_033227_1_0_10"/>
<dbReference type="Gene3D" id="3.40.50.12170">
    <property type="entry name" value="Uncharacterised protein PF07075, DUF1343"/>
    <property type="match status" value="1"/>
</dbReference>
<keyword evidence="4" id="KW-1185">Reference proteome</keyword>
<gene>
    <name evidence="3" type="ordered locus">Paes_1364</name>
</gene>
<dbReference type="Proteomes" id="UP000002725">
    <property type="component" value="Chromosome"/>
</dbReference>
<feature type="domain" description="Peptidoglycan beta-N-acetylmuramidase NamZ N-terminal" evidence="1">
    <location>
        <begin position="62"/>
        <end position="262"/>
    </location>
</feature>
<dbReference type="PANTHER" id="PTHR42915:SF1">
    <property type="entry name" value="PEPTIDOGLYCAN BETA-N-ACETYLMURAMIDASE NAMZ"/>
    <property type="match status" value="1"/>
</dbReference>